<evidence type="ECO:0000313" key="2">
    <source>
        <dbReference type="EMBL" id="GFO40370.1"/>
    </source>
</evidence>
<feature type="compositionally biased region" description="Acidic residues" evidence="1">
    <location>
        <begin position="15"/>
        <end position="24"/>
    </location>
</feature>
<dbReference type="EMBL" id="BLXT01007613">
    <property type="protein sequence ID" value="GFO40370.1"/>
    <property type="molecule type" value="Genomic_DNA"/>
</dbReference>
<gene>
    <name evidence="2" type="ORF">PoB_006687500</name>
</gene>
<dbReference type="AlphaFoldDB" id="A0AAV4D8I8"/>
<feature type="region of interest" description="Disordered" evidence="1">
    <location>
        <begin position="15"/>
        <end position="34"/>
    </location>
</feature>
<evidence type="ECO:0000256" key="1">
    <source>
        <dbReference type="SAM" id="MobiDB-lite"/>
    </source>
</evidence>
<proteinExistence type="predicted"/>
<comment type="caution">
    <text evidence="2">The sequence shown here is derived from an EMBL/GenBank/DDBJ whole genome shotgun (WGS) entry which is preliminary data.</text>
</comment>
<protein>
    <submittedName>
        <fullName evidence="2">Uncharacterized protein</fullName>
    </submittedName>
</protein>
<name>A0AAV4D8I8_9GAST</name>
<organism evidence="2 3">
    <name type="scientific">Plakobranchus ocellatus</name>
    <dbReference type="NCBI Taxonomy" id="259542"/>
    <lineage>
        <taxon>Eukaryota</taxon>
        <taxon>Metazoa</taxon>
        <taxon>Spiralia</taxon>
        <taxon>Lophotrochozoa</taxon>
        <taxon>Mollusca</taxon>
        <taxon>Gastropoda</taxon>
        <taxon>Heterobranchia</taxon>
        <taxon>Euthyneura</taxon>
        <taxon>Panpulmonata</taxon>
        <taxon>Sacoglossa</taxon>
        <taxon>Placobranchoidea</taxon>
        <taxon>Plakobranchidae</taxon>
        <taxon>Plakobranchus</taxon>
    </lineage>
</organism>
<sequence>MYFLDFADIDVDGEDNTEEETEYDSDARTAPSTSTASLSVLEAVTNAILMNEPLRPTTSAPVSAVDKLLNVSEYYRKHLPRIFFKKHIIWNSFHRRTWNRLYSFAQCQKGEAIALEFHLAGEL</sequence>
<dbReference type="Proteomes" id="UP000735302">
    <property type="component" value="Unassembled WGS sequence"/>
</dbReference>
<evidence type="ECO:0000313" key="3">
    <source>
        <dbReference type="Proteomes" id="UP000735302"/>
    </source>
</evidence>
<accession>A0AAV4D8I8</accession>
<reference evidence="2 3" key="1">
    <citation type="journal article" date="2021" name="Elife">
        <title>Chloroplast acquisition without the gene transfer in kleptoplastic sea slugs, Plakobranchus ocellatus.</title>
        <authorList>
            <person name="Maeda T."/>
            <person name="Takahashi S."/>
            <person name="Yoshida T."/>
            <person name="Shimamura S."/>
            <person name="Takaki Y."/>
            <person name="Nagai Y."/>
            <person name="Toyoda A."/>
            <person name="Suzuki Y."/>
            <person name="Arimoto A."/>
            <person name="Ishii H."/>
            <person name="Satoh N."/>
            <person name="Nishiyama T."/>
            <person name="Hasebe M."/>
            <person name="Maruyama T."/>
            <person name="Minagawa J."/>
            <person name="Obokata J."/>
            <person name="Shigenobu S."/>
        </authorList>
    </citation>
    <scope>NUCLEOTIDE SEQUENCE [LARGE SCALE GENOMIC DNA]</scope>
</reference>
<keyword evidence="3" id="KW-1185">Reference proteome</keyword>